<gene>
    <name evidence="1" type="ORF">T459_25991</name>
</gene>
<dbReference type="AlphaFoldDB" id="A0A2G2YMB6"/>
<comment type="caution">
    <text evidence="1">The sequence shown here is derived from an EMBL/GenBank/DDBJ whole genome shotgun (WGS) entry which is preliminary data.</text>
</comment>
<protein>
    <submittedName>
        <fullName evidence="1">Uncharacterized protein</fullName>
    </submittedName>
</protein>
<evidence type="ECO:0000313" key="1">
    <source>
        <dbReference type="EMBL" id="PHT70887.1"/>
    </source>
</evidence>
<organism evidence="1 2">
    <name type="scientific">Capsicum annuum</name>
    <name type="common">Capsicum pepper</name>
    <dbReference type="NCBI Taxonomy" id="4072"/>
    <lineage>
        <taxon>Eukaryota</taxon>
        <taxon>Viridiplantae</taxon>
        <taxon>Streptophyta</taxon>
        <taxon>Embryophyta</taxon>
        <taxon>Tracheophyta</taxon>
        <taxon>Spermatophyta</taxon>
        <taxon>Magnoliopsida</taxon>
        <taxon>eudicotyledons</taxon>
        <taxon>Gunneridae</taxon>
        <taxon>Pentapetalae</taxon>
        <taxon>asterids</taxon>
        <taxon>lamiids</taxon>
        <taxon>Solanales</taxon>
        <taxon>Solanaceae</taxon>
        <taxon>Solanoideae</taxon>
        <taxon>Capsiceae</taxon>
        <taxon>Capsicum</taxon>
    </lineage>
</organism>
<evidence type="ECO:0000313" key="2">
    <source>
        <dbReference type="Proteomes" id="UP000222542"/>
    </source>
</evidence>
<dbReference type="EMBL" id="AYRZ02000010">
    <property type="protein sequence ID" value="PHT70887.1"/>
    <property type="molecule type" value="Genomic_DNA"/>
</dbReference>
<dbReference type="Proteomes" id="UP000222542">
    <property type="component" value="Unassembled WGS sequence"/>
</dbReference>
<sequence length="103" mass="11343">MSFLSLNVKLNDDQHKEIELEVTSPHLSKQHEGCFHLTSVGVELKQGSDTGVCCLRLLDHSCVLLSETLLASLQISCLASRYDVRSVVGPLDVSLDPLFDFSI</sequence>
<accession>A0A2G2YMB6</accession>
<dbReference type="Gramene" id="PHT70887">
    <property type="protein sequence ID" value="PHT70887"/>
    <property type="gene ID" value="T459_25991"/>
</dbReference>
<proteinExistence type="predicted"/>
<reference evidence="1 2" key="2">
    <citation type="journal article" date="2017" name="Genome Biol.">
        <title>New reference genome sequences of hot pepper reveal the massive evolution of plant disease-resistance genes by retroduplication.</title>
        <authorList>
            <person name="Kim S."/>
            <person name="Park J."/>
            <person name="Yeom S.I."/>
            <person name="Kim Y.M."/>
            <person name="Seo E."/>
            <person name="Kim K.T."/>
            <person name="Kim M.S."/>
            <person name="Lee J.M."/>
            <person name="Cheong K."/>
            <person name="Shin H.S."/>
            <person name="Kim S.B."/>
            <person name="Han K."/>
            <person name="Lee J."/>
            <person name="Park M."/>
            <person name="Lee H.A."/>
            <person name="Lee H.Y."/>
            <person name="Lee Y."/>
            <person name="Oh S."/>
            <person name="Lee J.H."/>
            <person name="Choi E."/>
            <person name="Choi E."/>
            <person name="Lee S.E."/>
            <person name="Jeon J."/>
            <person name="Kim H."/>
            <person name="Choi G."/>
            <person name="Song H."/>
            <person name="Lee J."/>
            <person name="Lee S.C."/>
            <person name="Kwon J.K."/>
            <person name="Lee H.Y."/>
            <person name="Koo N."/>
            <person name="Hong Y."/>
            <person name="Kim R.W."/>
            <person name="Kang W.H."/>
            <person name="Huh J.H."/>
            <person name="Kang B.C."/>
            <person name="Yang T.J."/>
            <person name="Lee Y.H."/>
            <person name="Bennetzen J.L."/>
            <person name="Choi D."/>
        </authorList>
    </citation>
    <scope>NUCLEOTIDE SEQUENCE [LARGE SCALE GENOMIC DNA]</scope>
    <source>
        <strain evidence="2">cv. CM334</strain>
    </source>
</reference>
<reference evidence="1 2" key="1">
    <citation type="journal article" date="2014" name="Nat. Genet.">
        <title>Genome sequence of the hot pepper provides insights into the evolution of pungency in Capsicum species.</title>
        <authorList>
            <person name="Kim S."/>
            <person name="Park M."/>
            <person name="Yeom S.I."/>
            <person name="Kim Y.M."/>
            <person name="Lee J.M."/>
            <person name="Lee H.A."/>
            <person name="Seo E."/>
            <person name="Choi J."/>
            <person name="Cheong K."/>
            <person name="Kim K.T."/>
            <person name="Jung K."/>
            <person name="Lee G.W."/>
            <person name="Oh S.K."/>
            <person name="Bae C."/>
            <person name="Kim S.B."/>
            <person name="Lee H.Y."/>
            <person name="Kim S.Y."/>
            <person name="Kim M.S."/>
            <person name="Kang B.C."/>
            <person name="Jo Y.D."/>
            <person name="Yang H.B."/>
            <person name="Jeong H.J."/>
            <person name="Kang W.H."/>
            <person name="Kwon J.K."/>
            <person name="Shin C."/>
            <person name="Lim J.Y."/>
            <person name="Park J.H."/>
            <person name="Huh J.H."/>
            <person name="Kim J.S."/>
            <person name="Kim B.D."/>
            <person name="Cohen O."/>
            <person name="Paran I."/>
            <person name="Suh M.C."/>
            <person name="Lee S.B."/>
            <person name="Kim Y.K."/>
            <person name="Shin Y."/>
            <person name="Noh S.J."/>
            <person name="Park J."/>
            <person name="Seo Y.S."/>
            <person name="Kwon S.Y."/>
            <person name="Kim H.A."/>
            <person name="Park J.M."/>
            <person name="Kim H.J."/>
            <person name="Choi S.B."/>
            <person name="Bosland P.W."/>
            <person name="Reeves G."/>
            <person name="Jo S.H."/>
            <person name="Lee B.W."/>
            <person name="Cho H.T."/>
            <person name="Choi H.S."/>
            <person name="Lee M.S."/>
            <person name="Yu Y."/>
            <person name="Do Choi Y."/>
            <person name="Park B.S."/>
            <person name="van Deynze A."/>
            <person name="Ashrafi H."/>
            <person name="Hill T."/>
            <person name="Kim W.T."/>
            <person name="Pai H.S."/>
            <person name="Ahn H.K."/>
            <person name="Yeam I."/>
            <person name="Giovannoni J.J."/>
            <person name="Rose J.K."/>
            <person name="Sorensen I."/>
            <person name="Lee S.J."/>
            <person name="Kim R.W."/>
            <person name="Choi I.Y."/>
            <person name="Choi B.S."/>
            <person name="Lim J.S."/>
            <person name="Lee Y.H."/>
            <person name="Choi D."/>
        </authorList>
    </citation>
    <scope>NUCLEOTIDE SEQUENCE [LARGE SCALE GENOMIC DNA]</scope>
    <source>
        <strain evidence="2">cv. CM334</strain>
    </source>
</reference>
<name>A0A2G2YMB6_CAPAN</name>
<keyword evidence="2" id="KW-1185">Reference proteome</keyword>